<dbReference type="EMBL" id="JANEYG010000262">
    <property type="protein sequence ID" value="KAJ8910676.1"/>
    <property type="molecule type" value="Genomic_DNA"/>
</dbReference>
<accession>A0AAV8V9V9</accession>
<reference evidence="4 5" key="1">
    <citation type="journal article" date="2023" name="Insect Mol. Biol.">
        <title>Genome sequencing provides insights into the evolution of gene families encoding plant cell wall-degrading enzymes in longhorned beetles.</title>
        <authorList>
            <person name="Shin N.R."/>
            <person name="Okamura Y."/>
            <person name="Kirsch R."/>
            <person name="Pauchet Y."/>
        </authorList>
    </citation>
    <scope>NUCLEOTIDE SEQUENCE [LARGE SCALE GENOMIC DNA]</scope>
    <source>
        <strain evidence="4">EAD_L_NR</strain>
    </source>
</reference>
<dbReference type="Gene3D" id="3.40.50.720">
    <property type="entry name" value="NAD(P)-binding Rossmann-like Domain"/>
    <property type="match status" value="1"/>
</dbReference>
<dbReference type="GO" id="GO:0016616">
    <property type="term" value="F:oxidoreductase activity, acting on the CH-OH group of donors, NAD or NADP as acceptor"/>
    <property type="evidence" value="ECO:0007669"/>
    <property type="project" value="TreeGrafter"/>
</dbReference>
<gene>
    <name evidence="4" type="ORF">NQ315_002925</name>
</gene>
<dbReference type="PRINTS" id="PR00081">
    <property type="entry name" value="GDHRDH"/>
</dbReference>
<evidence type="ECO:0000256" key="1">
    <source>
        <dbReference type="ARBA" id="ARBA00006484"/>
    </source>
</evidence>
<keyword evidence="2" id="KW-0560">Oxidoreductase</keyword>
<dbReference type="Pfam" id="PF00106">
    <property type="entry name" value="adh_short"/>
    <property type="match status" value="1"/>
</dbReference>
<dbReference type="PANTHER" id="PTHR44229">
    <property type="entry name" value="15-HYDROXYPROSTAGLANDIN DEHYDROGENASE [NAD(+)]"/>
    <property type="match status" value="1"/>
</dbReference>
<organism evidence="4 5">
    <name type="scientific">Exocentrus adspersus</name>
    <dbReference type="NCBI Taxonomy" id="1586481"/>
    <lineage>
        <taxon>Eukaryota</taxon>
        <taxon>Metazoa</taxon>
        <taxon>Ecdysozoa</taxon>
        <taxon>Arthropoda</taxon>
        <taxon>Hexapoda</taxon>
        <taxon>Insecta</taxon>
        <taxon>Pterygota</taxon>
        <taxon>Neoptera</taxon>
        <taxon>Endopterygota</taxon>
        <taxon>Coleoptera</taxon>
        <taxon>Polyphaga</taxon>
        <taxon>Cucujiformia</taxon>
        <taxon>Chrysomeloidea</taxon>
        <taxon>Cerambycidae</taxon>
        <taxon>Lamiinae</taxon>
        <taxon>Acanthocinini</taxon>
        <taxon>Exocentrus</taxon>
    </lineage>
</organism>
<dbReference type="InterPro" id="IPR020904">
    <property type="entry name" value="Sc_DH/Rdtase_CS"/>
</dbReference>
<comment type="similarity">
    <text evidence="1 3">Belongs to the short-chain dehydrogenases/reductases (SDR) family.</text>
</comment>
<evidence type="ECO:0000313" key="4">
    <source>
        <dbReference type="EMBL" id="KAJ8910676.1"/>
    </source>
</evidence>
<dbReference type="PROSITE" id="PS00061">
    <property type="entry name" value="ADH_SHORT"/>
    <property type="match status" value="1"/>
</dbReference>
<dbReference type="PANTHER" id="PTHR44229:SF8">
    <property type="entry name" value="ALCOHOL DEHYDROGENASE-RELATED"/>
    <property type="match status" value="1"/>
</dbReference>
<dbReference type="PRINTS" id="PR00080">
    <property type="entry name" value="SDRFAMILY"/>
</dbReference>
<dbReference type="GO" id="GO:0005737">
    <property type="term" value="C:cytoplasm"/>
    <property type="evidence" value="ECO:0007669"/>
    <property type="project" value="TreeGrafter"/>
</dbReference>
<name>A0AAV8V9V9_9CUCU</name>
<comment type="caution">
    <text evidence="4">The sequence shown here is derived from an EMBL/GenBank/DDBJ whole genome shotgun (WGS) entry which is preliminary data.</text>
</comment>
<proteinExistence type="inferred from homology"/>
<dbReference type="InterPro" id="IPR002347">
    <property type="entry name" value="SDR_fam"/>
</dbReference>
<evidence type="ECO:0000313" key="5">
    <source>
        <dbReference type="Proteomes" id="UP001159042"/>
    </source>
</evidence>
<keyword evidence="5" id="KW-1185">Reference proteome</keyword>
<evidence type="ECO:0000256" key="3">
    <source>
        <dbReference type="RuleBase" id="RU000363"/>
    </source>
</evidence>
<dbReference type="Proteomes" id="UP001159042">
    <property type="component" value="Unassembled WGS sequence"/>
</dbReference>
<protein>
    <submittedName>
        <fullName evidence="4">Uncharacterized protein</fullName>
    </submittedName>
</protein>
<evidence type="ECO:0000256" key="2">
    <source>
        <dbReference type="ARBA" id="ARBA00023002"/>
    </source>
</evidence>
<dbReference type="AlphaFoldDB" id="A0AAV8V9V9"/>
<dbReference type="InterPro" id="IPR036291">
    <property type="entry name" value="NAD(P)-bd_dom_sf"/>
</dbReference>
<sequence length="258" mass="28317">MSFFDGKVAFVTGGASGIGLSIAQKLLECNIKGVGIVDLSDDAEKMVLKKLNKIHHDKVIVIKADVSSQQELEGAFEKTVQKFNNLDIVFNNAGIVKERKNWEKAISTNLEAVIRGTYLARDKYFPKYKSGNEGVVINTASILGLIAVDILPVYCATKHGLIGFGKSLGLEKNTGEFKVITICPGPVTTPFLQGATVILEQTKHLWEKENTPEFVAESVTKIIQHAQHGSVWMIENLEPPYEVGFPSKSKLRKTSSNI</sequence>
<dbReference type="SUPFAM" id="SSF51735">
    <property type="entry name" value="NAD(P)-binding Rossmann-fold domains"/>
    <property type="match status" value="1"/>
</dbReference>